<evidence type="ECO:0000313" key="5">
    <source>
        <dbReference type="Proteomes" id="UP000034316"/>
    </source>
</evidence>
<dbReference type="EMBL" id="LBRB01000007">
    <property type="protein sequence ID" value="KKP88833.1"/>
    <property type="molecule type" value="Genomic_DNA"/>
</dbReference>
<dbReference type="PANTHER" id="PTHR11527">
    <property type="entry name" value="HEAT-SHOCK PROTEIN 20 FAMILY MEMBER"/>
    <property type="match status" value="1"/>
</dbReference>
<dbReference type="InterPro" id="IPR008978">
    <property type="entry name" value="HSP20-like_chaperone"/>
</dbReference>
<gene>
    <name evidence="4" type="ORF">UR93_C0007G0015</name>
</gene>
<accession>A0A0G0D6D5</accession>
<dbReference type="Gene3D" id="2.60.40.790">
    <property type="match status" value="1"/>
</dbReference>
<dbReference type="InterPro" id="IPR002068">
    <property type="entry name" value="A-crystallin/Hsp20_dom"/>
</dbReference>
<dbReference type="Pfam" id="PF00011">
    <property type="entry name" value="HSP20"/>
    <property type="match status" value="1"/>
</dbReference>
<dbReference type="Proteomes" id="UP000034316">
    <property type="component" value="Unassembled WGS sequence"/>
</dbReference>
<comment type="similarity">
    <text evidence="1 2">Belongs to the small heat shock protein (HSP20) family.</text>
</comment>
<dbReference type="PROSITE" id="PS01031">
    <property type="entry name" value="SHSP"/>
    <property type="match status" value="1"/>
</dbReference>
<evidence type="ECO:0000259" key="3">
    <source>
        <dbReference type="PROSITE" id="PS01031"/>
    </source>
</evidence>
<reference evidence="4 5" key="1">
    <citation type="journal article" date="2015" name="Nature">
        <title>rRNA introns, odd ribosomes, and small enigmatic genomes across a large radiation of phyla.</title>
        <authorList>
            <person name="Brown C.T."/>
            <person name="Hug L.A."/>
            <person name="Thomas B.C."/>
            <person name="Sharon I."/>
            <person name="Castelle C.J."/>
            <person name="Singh A."/>
            <person name="Wilkins M.J."/>
            <person name="Williams K.H."/>
            <person name="Banfield J.F."/>
        </authorList>
    </citation>
    <scope>NUCLEOTIDE SEQUENCE [LARGE SCALE GENOMIC DNA]</scope>
</reference>
<evidence type="ECO:0000256" key="2">
    <source>
        <dbReference type="RuleBase" id="RU003616"/>
    </source>
</evidence>
<comment type="caution">
    <text evidence="4">The sequence shown here is derived from an EMBL/GenBank/DDBJ whole genome shotgun (WGS) entry which is preliminary data.</text>
</comment>
<evidence type="ECO:0000256" key="1">
    <source>
        <dbReference type="PROSITE-ProRule" id="PRU00285"/>
    </source>
</evidence>
<dbReference type="InterPro" id="IPR031107">
    <property type="entry name" value="Small_HSP"/>
</dbReference>
<keyword evidence="4" id="KW-0346">Stress response</keyword>
<evidence type="ECO:0000313" key="4">
    <source>
        <dbReference type="EMBL" id="KKP88833.1"/>
    </source>
</evidence>
<feature type="domain" description="SHSP" evidence="3">
    <location>
        <begin position="17"/>
        <end position="127"/>
    </location>
</feature>
<dbReference type="CDD" id="cd06464">
    <property type="entry name" value="ACD_sHsps-like"/>
    <property type="match status" value="1"/>
</dbReference>
<name>A0A0G0D6D5_9BACT</name>
<protein>
    <submittedName>
        <fullName evidence="4">Small heat shock protein</fullName>
    </submittedName>
</protein>
<dbReference type="SUPFAM" id="SSF49764">
    <property type="entry name" value="HSP20-like chaperones"/>
    <property type="match status" value="1"/>
</dbReference>
<organism evidence="4 5">
    <name type="scientific">Berkelbacteria bacterium GW2011_GWA2_35_9</name>
    <dbReference type="NCBI Taxonomy" id="1618333"/>
    <lineage>
        <taxon>Bacteria</taxon>
        <taxon>Candidatus Berkelbacteria</taxon>
    </lineage>
</organism>
<sequence>MTNKIDDNWMSDEPISEEVLEGQLALDVYQTEDDVIIKAPLAGVEADDLEIGLTDDVVTIKGHRKVDQEISQDNYFAQECYWGQFSRTYLLPIKVDSDEGKAEIKNGILIITLPKLEKTKTRYIKVS</sequence>
<dbReference type="AlphaFoldDB" id="A0A0G0D6D5"/>
<proteinExistence type="inferred from homology"/>
<dbReference type="STRING" id="1618333.UR93_C0007G0015"/>